<dbReference type="AlphaFoldDB" id="A0A6M3LKH6"/>
<gene>
    <name evidence="2" type="ORF">MM415B04187_0004</name>
</gene>
<protein>
    <submittedName>
        <fullName evidence="2">Uncharacterized protein</fullName>
    </submittedName>
</protein>
<keyword evidence="1" id="KW-0472">Membrane</keyword>
<accession>A0A6M3LKH6</accession>
<evidence type="ECO:0000313" key="2">
    <source>
        <dbReference type="EMBL" id="QJA93551.1"/>
    </source>
</evidence>
<keyword evidence="1" id="KW-1133">Transmembrane helix</keyword>
<dbReference type="EMBL" id="MT143158">
    <property type="protein sequence ID" value="QJA93551.1"/>
    <property type="molecule type" value="Genomic_DNA"/>
</dbReference>
<feature type="transmembrane region" description="Helical" evidence="1">
    <location>
        <begin position="6"/>
        <end position="22"/>
    </location>
</feature>
<evidence type="ECO:0000256" key="1">
    <source>
        <dbReference type="SAM" id="Phobius"/>
    </source>
</evidence>
<proteinExistence type="predicted"/>
<reference evidence="2" key="1">
    <citation type="submission" date="2020-03" db="EMBL/GenBank/DDBJ databases">
        <title>The deep terrestrial virosphere.</title>
        <authorList>
            <person name="Holmfeldt K."/>
            <person name="Nilsson E."/>
            <person name="Simone D."/>
            <person name="Lopez-Fernandez M."/>
            <person name="Wu X."/>
            <person name="de Brujin I."/>
            <person name="Lundin D."/>
            <person name="Andersson A."/>
            <person name="Bertilsson S."/>
            <person name="Dopson M."/>
        </authorList>
    </citation>
    <scope>NUCLEOTIDE SEQUENCE</scope>
    <source>
        <strain evidence="2">MM415B04187</strain>
    </source>
</reference>
<organism evidence="2">
    <name type="scientific">viral metagenome</name>
    <dbReference type="NCBI Taxonomy" id="1070528"/>
    <lineage>
        <taxon>unclassified sequences</taxon>
        <taxon>metagenomes</taxon>
        <taxon>organismal metagenomes</taxon>
    </lineage>
</organism>
<name>A0A6M3LKH6_9ZZZZ</name>
<keyword evidence="1" id="KW-0812">Transmembrane</keyword>
<sequence length="74" mass="8485">MSWQEILLIVFIVAMLCMGGYIKRLSKEIKELVDVFSLAIADDNITKEEMGKIITEAKDVKNVIFEIIRLVARK</sequence>